<protein>
    <recommendedName>
        <fullName evidence="6">3-hydroxybutyryl-CoA dehydrogenase</fullName>
    </recommendedName>
</protein>
<keyword evidence="1" id="KW-0560">Oxidoreductase</keyword>
<dbReference type="PANTHER" id="PTHR48075:SF5">
    <property type="entry name" value="3-HYDROXYBUTYRYL-COA DEHYDROGENASE"/>
    <property type="match status" value="1"/>
</dbReference>
<evidence type="ECO:0000259" key="3">
    <source>
        <dbReference type="Pfam" id="PF02737"/>
    </source>
</evidence>
<dbReference type="RefSeq" id="WP_189628575.1">
    <property type="nucleotide sequence ID" value="NZ_BNAG01000001.1"/>
</dbReference>
<evidence type="ECO:0000313" key="5">
    <source>
        <dbReference type="Proteomes" id="UP000658258"/>
    </source>
</evidence>
<dbReference type="SUPFAM" id="SSF51735">
    <property type="entry name" value="NAD(P)-binding Rossmann-fold domains"/>
    <property type="match status" value="1"/>
</dbReference>
<feature type="domain" description="3-hydroxyacyl-CoA dehydrogenase NAD binding" evidence="3">
    <location>
        <begin position="8"/>
        <end position="185"/>
    </location>
</feature>
<evidence type="ECO:0000313" key="4">
    <source>
        <dbReference type="EMBL" id="GHE53259.1"/>
    </source>
</evidence>
<dbReference type="PIRSF" id="PIRSF000105">
    <property type="entry name" value="HCDH"/>
    <property type="match status" value="1"/>
</dbReference>
<name>A0ABQ3I0M1_9BACT</name>
<accession>A0ABQ3I0M1</accession>
<comment type="caution">
    <text evidence="4">The sequence shown here is derived from an EMBL/GenBank/DDBJ whole genome shotgun (WGS) entry which is preliminary data.</text>
</comment>
<dbReference type="InterPro" id="IPR022694">
    <property type="entry name" value="3-OHacyl-CoA_DH"/>
</dbReference>
<proteinExistence type="predicted"/>
<dbReference type="Gene3D" id="3.40.50.720">
    <property type="entry name" value="NAD(P)-binding Rossmann-like Domain"/>
    <property type="match status" value="1"/>
</dbReference>
<feature type="domain" description="3-hydroxyacyl-CoA dehydrogenase C-terminal" evidence="2">
    <location>
        <begin position="188"/>
        <end position="284"/>
    </location>
</feature>
<organism evidence="4 5">
    <name type="scientific">Roseivirga thermotolerans</name>
    <dbReference type="NCBI Taxonomy" id="1758176"/>
    <lineage>
        <taxon>Bacteria</taxon>
        <taxon>Pseudomonadati</taxon>
        <taxon>Bacteroidota</taxon>
        <taxon>Cytophagia</taxon>
        <taxon>Cytophagales</taxon>
        <taxon>Roseivirgaceae</taxon>
        <taxon>Roseivirga</taxon>
    </lineage>
</organism>
<dbReference type="InterPro" id="IPR008927">
    <property type="entry name" value="6-PGluconate_DH-like_C_sf"/>
</dbReference>
<dbReference type="SUPFAM" id="SSF48179">
    <property type="entry name" value="6-phosphogluconate dehydrogenase C-terminal domain-like"/>
    <property type="match status" value="1"/>
</dbReference>
<dbReference type="InterPro" id="IPR036291">
    <property type="entry name" value="NAD(P)-bd_dom_sf"/>
</dbReference>
<dbReference type="InterPro" id="IPR006176">
    <property type="entry name" value="3-OHacyl-CoA_DH_NAD-bd"/>
</dbReference>
<dbReference type="EMBL" id="BNAG01000001">
    <property type="protein sequence ID" value="GHE53259.1"/>
    <property type="molecule type" value="Genomic_DNA"/>
</dbReference>
<dbReference type="Gene3D" id="1.10.1040.10">
    <property type="entry name" value="N-(1-d-carboxylethyl)-l-norvaline Dehydrogenase, domain 2"/>
    <property type="match status" value="1"/>
</dbReference>
<evidence type="ECO:0000259" key="2">
    <source>
        <dbReference type="Pfam" id="PF00725"/>
    </source>
</evidence>
<evidence type="ECO:0008006" key="6">
    <source>
        <dbReference type="Google" id="ProtNLM"/>
    </source>
</evidence>
<dbReference type="Pfam" id="PF00725">
    <property type="entry name" value="3HCDH"/>
    <property type="match status" value="1"/>
</dbReference>
<dbReference type="Pfam" id="PF02737">
    <property type="entry name" value="3HCDH_N"/>
    <property type="match status" value="1"/>
</dbReference>
<keyword evidence="5" id="KW-1185">Reference proteome</keyword>
<reference evidence="5" key="1">
    <citation type="journal article" date="2019" name="Int. J. Syst. Evol. Microbiol.">
        <title>The Global Catalogue of Microorganisms (GCM) 10K type strain sequencing project: providing services to taxonomists for standard genome sequencing and annotation.</title>
        <authorList>
            <consortium name="The Broad Institute Genomics Platform"/>
            <consortium name="The Broad Institute Genome Sequencing Center for Infectious Disease"/>
            <person name="Wu L."/>
            <person name="Ma J."/>
        </authorList>
    </citation>
    <scope>NUCLEOTIDE SEQUENCE [LARGE SCALE GENOMIC DNA]</scope>
    <source>
        <strain evidence="5">CGMCC 1.15111</strain>
    </source>
</reference>
<dbReference type="InterPro" id="IPR013328">
    <property type="entry name" value="6PGD_dom2"/>
</dbReference>
<dbReference type="PANTHER" id="PTHR48075">
    <property type="entry name" value="3-HYDROXYACYL-COA DEHYDROGENASE FAMILY PROTEIN"/>
    <property type="match status" value="1"/>
</dbReference>
<dbReference type="Proteomes" id="UP000658258">
    <property type="component" value="Unassembled WGS sequence"/>
</dbReference>
<evidence type="ECO:0000256" key="1">
    <source>
        <dbReference type="ARBA" id="ARBA00023002"/>
    </source>
</evidence>
<gene>
    <name evidence="4" type="ORF">GCM10011340_04670</name>
</gene>
<sequence length="285" mass="31362">MKLEQIKKIAVVGAGTMGQGIAQVCAMAGFEVLLYDVNEDSLPEALKGIERNLDKGIEKGKVSVQDKANCLSLIQTVNTQADLLADLIIEAIVERLDVKQQLFRALEEINSDQTILATNTSSIPITRIASVLKRPQNVVGMHFFNPAHIMKLVEVISGAATDAQVAGLVYDLAIKIGKVPVRAADAPGFIVNRVARHFYVEGLKVLEEGVSDVEGIDRLMEASGFKMGPFRLMDLIGVDTNYSVTESMFNAFHQDAKFRPSRIQQQKVDAGHHGRKTKRGFYFYD</sequence>
<dbReference type="InterPro" id="IPR006108">
    <property type="entry name" value="3HC_DH_C"/>
</dbReference>